<evidence type="ECO:0000256" key="2">
    <source>
        <dbReference type="ARBA" id="ARBA00022723"/>
    </source>
</evidence>
<dbReference type="InterPro" id="IPR018247">
    <property type="entry name" value="EF_Hand_1_Ca_BS"/>
</dbReference>
<dbReference type="PROSITE" id="PS50222">
    <property type="entry name" value="EF_HAND_2"/>
    <property type="match status" value="4"/>
</dbReference>
<accession>A0AAF0IVR1</accession>
<gene>
    <name evidence="6" type="ORF">MOBT1_000998</name>
</gene>
<organism evidence="6 7">
    <name type="scientific">Malassezia obtusa</name>
    <dbReference type="NCBI Taxonomy" id="76774"/>
    <lineage>
        <taxon>Eukaryota</taxon>
        <taxon>Fungi</taxon>
        <taxon>Dikarya</taxon>
        <taxon>Basidiomycota</taxon>
        <taxon>Ustilaginomycotina</taxon>
        <taxon>Malasseziomycetes</taxon>
        <taxon>Malasseziales</taxon>
        <taxon>Malasseziaceae</taxon>
        <taxon>Malassezia</taxon>
    </lineage>
</organism>
<evidence type="ECO:0000256" key="1">
    <source>
        <dbReference type="ARBA" id="ARBA00009763"/>
    </source>
</evidence>
<feature type="domain" description="EF-hand" evidence="5">
    <location>
        <begin position="117"/>
        <end position="150"/>
    </location>
</feature>
<keyword evidence="3" id="KW-0677">Repeat</keyword>
<dbReference type="InterPro" id="IPR006597">
    <property type="entry name" value="Sel1-like"/>
</dbReference>
<dbReference type="Gene3D" id="1.10.238.10">
    <property type="entry name" value="EF-hand"/>
    <property type="match status" value="3"/>
</dbReference>
<dbReference type="PANTHER" id="PTHR46430">
    <property type="entry name" value="PROTEIN SKT5-RELATED"/>
    <property type="match status" value="1"/>
</dbReference>
<dbReference type="Pfam" id="PF08238">
    <property type="entry name" value="Sel1"/>
    <property type="match status" value="7"/>
</dbReference>
<evidence type="ECO:0000313" key="7">
    <source>
        <dbReference type="Proteomes" id="UP001214603"/>
    </source>
</evidence>
<dbReference type="Gene3D" id="1.25.40.10">
    <property type="entry name" value="Tetratricopeptide repeat domain"/>
    <property type="match status" value="1"/>
</dbReference>
<evidence type="ECO:0000313" key="6">
    <source>
        <dbReference type="EMBL" id="WFD02316.1"/>
    </source>
</evidence>
<sequence length="622" mass="68303">MADHLSEEQIAEFKEAFSLFDKDGDGSITTKELGTVMRSLGQNPTEAELQDMVNEIDADGDGTIDFPEFLTMMARKMKDTDSEEEIKEAFKVFDKDGNGFISAAELRHVYVGEKLSDQEVEEMIREADTDGDGQINYDEFVRMMMSKSVRDGTEQAVGPTRSMCAMASMYSLPNNSAYGMDPGVAPPVDPYAYDPAVLATPPPSIPAPYGFAPGVYGSPSVVSRSSSTRMISPWASLHDADGSERRRSPMPPTLPYTKEFVDEYRRRMKNDPDPEAQFAFAMYLIDAAKRVADPRDSAKQARKYRDALLSDSLRLIKRLATNGVAPGKPPYADAQFFLANCFGNGSLGLPVDHLKAYHLYVQASKQNHPAATYRTAVCNEVGAGTKRNYARGLLFYRKAASLGDTAGMYKLGLILLHGQLDQPRNAREAIVWLRRAADQADEDNPHALHELAQLHETPESVVAAYNEAYARDLYTQAAQLGYAPSQCKLGEAFARGTLCCPVDPRVSVSWYTKAANKGDGHAELALSGWYLTGAEGVLTQSDSEAYLWARRAANKGIANAEYAVGHYTEVGIGVKNDVEEAKRWYARAAAQGHARAAQQLQRLRQSHGRAPARDGESDCVIV</sequence>
<keyword evidence="7" id="KW-1185">Reference proteome</keyword>
<evidence type="ECO:0000256" key="3">
    <source>
        <dbReference type="ARBA" id="ARBA00022737"/>
    </source>
</evidence>
<dbReference type="InterPro" id="IPR011992">
    <property type="entry name" value="EF-hand-dom_pair"/>
</dbReference>
<feature type="domain" description="EF-hand" evidence="5">
    <location>
        <begin position="44"/>
        <end position="79"/>
    </location>
</feature>
<name>A0AAF0IVR1_9BASI</name>
<dbReference type="InterPro" id="IPR011990">
    <property type="entry name" value="TPR-like_helical_dom_sf"/>
</dbReference>
<dbReference type="GO" id="GO:0005737">
    <property type="term" value="C:cytoplasm"/>
    <property type="evidence" value="ECO:0007669"/>
    <property type="project" value="UniProtKB-ARBA"/>
</dbReference>
<dbReference type="EMBL" id="CP119934">
    <property type="protein sequence ID" value="WFD02316.1"/>
    <property type="molecule type" value="Genomic_DNA"/>
</dbReference>
<keyword evidence="4" id="KW-0106">Calcium</keyword>
<dbReference type="AlphaFoldDB" id="A0AAF0IVR1"/>
<dbReference type="FunFam" id="1.10.238.10:FF:000398">
    <property type="entry name" value="Calmodulin-like protein 3"/>
    <property type="match status" value="1"/>
</dbReference>
<dbReference type="Pfam" id="PF13499">
    <property type="entry name" value="EF-hand_7"/>
    <property type="match status" value="2"/>
</dbReference>
<dbReference type="GO" id="GO:0005509">
    <property type="term" value="F:calcium ion binding"/>
    <property type="evidence" value="ECO:0007669"/>
    <property type="project" value="InterPro"/>
</dbReference>
<dbReference type="InterPro" id="IPR002048">
    <property type="entry name" value="EF_hand_dom"/>
</dbReference>
<evidence type="ECO:0000256" key="4">
    <source>
        <dbReference type="ARBA" id="ARBA00022837"/>
    </source>
</evidence>
<dbReference type="SMART" id="SM00054">
    <property type="entry name" value="EFh"/>
    <property type="match status" value="4"/>
</dbReference>
<dbReference type="PROSITE" id="PS00018">
    <property type="entry name" value="EF_HAND_1"/>
    <property type="match status" value="4"/>
</dbReference>
<dbReference type="SUPFAM" id="SSF81901">
    <property type="entry name" value="HCP-like"/>
    <property type="match status" value="2"/>
</dbReference>
<keyword evidence="2" id="KW-0479">Metal-binding</keyword>
<proteinExistence type="inferred from homology"/>
<dbReference type="InterPro" id="IPR051726">
    <property type="entry name" value="Chitin_Synth_Reg"/>
</dbReference>
<dbReference type="FunFam" id="1.10.238.10:FF:000006">
    <property type="entry name" value="Calmodulin 1"/>
    <property type="match status" value="1"/>
</dbReference>
<feature type="domain" description="EF-hand" evidence="5">
    <location>
        <begin position="81"/>
        <end position="116"/>
    </location>
</feature>
<feature type="domain" description="EF-hand" evidence="5">
    <location>
        <begin position="8"/>
        <end position="43"/>
    </location>
</feature>
<dbReference type="PANTHER" id="PTHR46430:SF3">
    <property type="entry name" value="ACTIVATOR OF C KINASE PROTEIN 1"/>
    <property type="match status" value="1"/>
</dbReference>
<dbReference type="Proteomes" id="UP001214603">
    <property type="component" value="Chromosome 1"/>
</dbReference>
<comment type="similarity">
    <text evidence="1">Belongs to the calmodulin family.</text>
</comment>
<evidence type="ECO:0000259" key="5">
    <source>
        <dbReference type="PROSITE" id="PS50222"/>
    </source>
</evidence>
<reference evidence="6" key="1">
    <citation type="submission" date="2023-03" db="EMBL/GenBank/DDBJ databases">
        <title>Mating type loci evolution in Malassezia.</title>
        <authorList>
            <person name="Coelho M.A."/>
        </authorList>
    </citation>
    <scope>NUCLEOTIDE SEQUENCE</scope>
    <source>
        <strain evidence="6">CBS 7876</strain>
    </source>
</reference>
<protein>
    <recommendedName>
        <fullName evidence="5">EF-hand domain-containing protein</fullName>
    </recommendedName>
</protein>
<dbReference type="SUPFAM" id="SSF47473">
    <property type="entry name" value="EF-hand"/>
    <property type="match status" value="1"/>
</dbReference>
<dbReference type="CDD" id="cd00051">
    <property type="entry name" value="EFh"/>
    <property type="match status" value="2"/>
</dbReference>
<dbReference type="SMART" id="SM00671">
    <property type="entry name" value="SEL1"/>
    <property type="match status" value="7"/>
</dbReference>